<evidence type="ECO:0000256" key="6">
    <source>
        <dbReference type="ARBA" id="ARBA00022692"/>
    </source>
</evidence>
<comment type="similarity">
    <text evidence="2">Belongs to the herpesviridae glycoprotein C family.</text>
</comment>
<organismHost>
    <name type="scientific">Saimiri</name>
    <name type="common">squirrel monkeys</name>
    <dbReference type="NCBI Taxonomy" id="9520"/>
</organismHost>
<dbReference type="KEGG" id="vg:9829313"/>
<keyword evidence="6 15" id="KW-0812">Transmembrane</keyword>
<feature type="domain" description="Ig-like" evidence="16">
    <location>
        <begin position="297"/>
        <end position="390"/>
    </location>
</feature>
<feature type="transmembrane region" description="Helical" evidence="15">
    <location>
        <begin position="505"/>
        <end position="530"/>
    </location>
</feature>
<keyword evidence="12" id="KW-1087">Inhibition of host complement factors by virus</keyword>
<evidence type="ECO:0000313" key="18">
    <source>
        <dbReference type="Proteomes" id="UP000127069"/>
    </source>
</evidence>
<dbReference type="PROSITE" id="PS50835">
    <property type="entry name" value="IG_LIKE"/>
    <property type="match status" value="2"/>
</dbReference>
<evidence type="ECO:0000256" key="10">
    <source>
        <dbReference type="ARBA" id="ARBA00023165"/>
    </source>
</evidence>
<dbReference type="OrthoDB" id="8855at10239"/>
<protein>
    <recommendedName>
        <fullName evidence="4">Envelope glycoprotein C</fullName>
    </recommendedName>
</protein>
<name>E2IUC6_SHV1</name>
<evidence type="ECO:0000256" key="5">
    <source>
        <dbReference type="ARBA" id="ARBA00022581"/>
    </source>
</evidence>
<evidence type="ECO:0000256" key="4">
    <source>
        <dbReference type="ARBA" id="ARBA00013989"/>
    </source>
</evidence>
<dbReference type="InterPro" id="IPR036179">
    <property type="entry name" value="Ig-like_dom_sf"/>
</dbReference>
<keyword evidence="18" id="KW-1185">Reference proteome</keyword>
<feature type="compositionally biased region" description="Basic and acidic residues" evidence="14">
    <location>
        <begin position="122"/>
        <end position="137"/>
    </location>
</feature>
<evidence type="ECO:0000313" key="17">
    <source>
        <dbReference type="EMBL" id="ADO13784.1"/>
    </source>
</evidence>
<evidence type="ECO:0000256" key="14">
    <source>
        <dbReference type="SAM" id="MobiDB-lite"/>
    </source>
</evidence>
<dbReference type="InterPro" id="IPR013783">
    <property type="entry name" value="Ig-like_fold"/>
</dbReference>
<keyword evidence="7" id="KW-1161">Viral attachment to host cell</keyword>
<dbReference type="InterPro" id="IPR001038">
    <property type="entry name" value="GA_GC"/>
</dbReference>
<dbReference type="RefSeq" id="YP_003933796.1">
    <property type="nucleotide sequence ID" value="NC_014567.1"/>
</dbReference>
<evidence type="ECO:0000256" key="8">
    <source>
        <dbReference type="ARBA" id="ARBA00022989"/>
    </source>
</evidence>
<keyword evidence="5" id="KW-0945">Host-virus interaction</keyword>
<dbReference type="Proteomes" id="UP000127069">
    <property type="component" value="Segment"/>
</dbReference>
<evidence type="ECO:0000256" key="9">
    <source>
        <dbReference type="ARBA" id="ARBA00023136"/>
    </source>
</evidence>
<keyword evidence="13" id="KW-1160">Virus entry into host cell</keyword>
<dbReference type="Gene3D" id="2.60.40.10">
    <property type="entry name" value="Immunoglobulins"/>
    <property type="match status" value="1"/>
</dbReference>
<evidence type="ECO:0000256" key="7">
    <source>
        <dbReference type="ARBA" id="ARBA00022804"/>
    </source>
</evidence>
<keyword evidence="9 15" id="KW-0472">Membrane</keyword>
<organism evidence="17 18">
    <name type="scientific">Saimiriine herpesvirus 1 (strain MV-5-4-PSL)</name>
    <name type="common">SaHV-1</name>
    <name type="synonym">Marmoset herpesvirus</name>
    <dbReference type="NCBI Taxonomy" id="10353"/>
    <lineage>
        <taxon>Viruses</taxon>
        <taxon>Duplodnaviria</taxon>
        <taxon>Heunggongvirae</taxon>
        <taxon>Peploviricota</taxon>
        <taxon>Herviviricetes</taxon>
        <taxon>Herpesvirales</taxon>
        <taxon>Orthoherpesviridae</taxon>
        <taxon>Alphaherpesvirinae</taxon>
        <taxon>Simplexvirus</taxon>
        <taxon>Simplexvirus saimiriinealpha1</taxon>
    </lineage>
</organism>
<keyword evidence="10" id="KW-1233">Viral attachment to host adhesion receptor</keyword>
<dbReference type="GO" id="GO:0046718">
    <property type="term" value="P:symbiont entry into host cell"/>
    <property type="evidence" value="ECO:0007669"/>
    <property type="project" value="UniProtKB-KW"/>
</dbReference>
<dbReference type="Pfam" id="PF02124">
    <property type="entry name" value="Marek_A"/>
    <property type="match status" value="1"/>
</dbReference>
<evidence type="ECO:0000256" key="12">
    <source>
        <dbReference type="ARBA" id="ARBA00023252"/>
    </source>
</evidence>
<evidence type="ECO:0000256" key="11">
    <source>
        <dbReference type="ARBA" id="ARBA00023180"/>
    </source>
</evidence>
<dbReference type="InterPro" id="IPR007110">
    <property type="entry name" value="Ig-like_dom"/>
</dbReference>
<dbReference type="GO" id="GO:0098671">
    <property type="term" value="P:adhesion receptor-mediated virion attachment to host cell"/>
    <property type="evidence" value="ECO:0007669"/>
    <property type="project" value="UniProtKB-KW"/>
</dbReference>
<comment type="subcellular location">
    <subcellularLocation>
        <location evidence="1">Membrane</location>
        <topology evidence="1">Single-pass membrane protein</topology>
    </subcellularLocation>
</comment>
<evidence type="ECO:0000256" key="2">
    <source>
        <dbReference type="ARBA" id="ARBA00005284"/>
    </source>
</evidence>
<evidence type="ECO:0000256" key="3">
    <source>
        <dbReference type="ARBA" id="ARBA00011877"/>
    </source>
</evidence>
<keyword evidence="8 15" id="KW-1133">Transmembrane helix</keyword>
<keyword evidence="17" id="KW-0261">Viral envelope protein</keyword>
<evidence type="ECO:0000256" key="15">
    <source>
        <dbReference type="SAM" id="Phobius"/>
    </source>
</evidence>
<dbReference type="GeneID" id="9829313"/>
<gene>
    <name evidence="17" type="primary">UL44</name>
</gene>
<evidence type="ECO:0000259" key="16">
    <source>
        <dbReference type="PROSITE" id="PS50835"/>
    </source>
</evidence>
<comment type="subunit">
    <text evidence="3">Interacts with host complement component C3b; this interaction inhibits host immune response by disregulating complement cascade.</text>
</comment>
<organismHost>
    <name type="scientific">Callithrix</name>
    <dbReference type="NCBI Taxonomy" id="9481"/>
</organismHost>
<dbReference type="PRINTS" id="PR00668">
    <property type="entry name" value="GLYCPROTEINC"/>
</dbReference>
<dbReference type="GO" id="GO:0016020">
    <property type="term" value="C:membrane"/>
    <property type="evidence" value="ECO:0007669"/>
    <property type="project" value="UniProtKB-SubCell"/>
</dbReference>
<feature type="compositionally biased region" description="Low complexity" evidence="14">
    <location>
        <begin position="56"/>
        <end position="70"/>
    </location>
</feature>
<keyword evidence="12" id="KW-0899">Viral immunoevasion</keyword>
<keyword evidence="10" id="KW-0946">Virion</keyword>
<dbReference type="SUPFAM" id="SSF48726">
    <property type="entry name" value="Immunoglobulin"/>
    <property type="match status" value="1"/>
</dbReference>
<evidence type="ECO:0000256" key="13">
    <source>
        <dbReference type="ARBA" id="ARBA00023296"/>
    </source>
</evidence>
<feature type="region of interest" description="Disordered" evidence="14">
    <location>
        <begin position="56"/>
        <end position="158"/>
    </location>
</feature>
<sequence>MRWSIVAIAMSLCLWIAQSHPAGVIGKRRGSLARRPSRTRVASSEVASVVSDDAVRGDSAAGNSSVAVAAPEAATPSVATETVDPERNDTEGDGSENISTVPVTPGVGHEDEPMVPTPSARVPDRGTPELDEKEEKPTPQSRPTPASPPTTPRKTSPISCDHEYMQTRMGTKMRMPCRIKTDNASDVSRVRVVVYALEEDHEAQYRRISETPGAIQSGAQLVYDSQPEAPSTDIVPWAKGAGPAETYPPLYSMSVHKGRWRLEIAAVEFENQGVYQWVYGEPAESGVAVLVTVFHPPRVSLRSDPIVEGDLPKAVCSAVDYFPGTNSTTFEWFEDGVAVPPGDERVSTRVVSDRPEAFSAISTFASADPSQVGVEREFTCQVVWRRDSVSFSRMRATSRASVLPRPHVQIRLFEDRVECDAACVPGNVTIAWTVDGVRAADTEAPENEGVCVAHPGTFRIRSTRSLTPGQCTYACGVVGYPLSVSALERHVTRDPCEAPDSMESVVYALQLAGLLSGVLSAAALCAMLIARCVMSRK</sequence>
<keyword evidence="11" id="KW-0325">Glycoprotein</keyword>
<proteinExistence type="inferred from homology"/>
<dbReference type="GO" id="GO:0042784">
    <property type="term" value="P:symbiont-mediated suppression of host complement activation"/>
    <property type="evidence" value="ECO:0007669"/>
    <property type="project" value="UniProtKB-KW"/>
</dbReference>
<reference evidence="17 18" key="1">
    <citation type="journal article" date="2011" name="Virology">
        <title>Structure and sequence of the saimiriine herpesvirus 1 genome.</title>
        <authorList>
            <person name="Tyler S."/>
            <person name="Severini A."/>
            <person name="Black D."/>
            <person name="Walker M."/>
            <person name="Eberle R."/>
        </authorList>
    </citation>
    <scope>NUCLEOTIDE SEQUENCE [LARGE SCALE GENOMIC DNA]</scope>
    <source>
        <strain evidence="17">MV 5-4</strain>
    </source>
</reference>
<dbReference type="GO" id="GO:0019031">
    <property type="term" value="C:viral envelope"/>
    <property type="evidence" value="ECO:0007669"/>
    <property type="project" value="UniProtKB-KW"/>
</dbReference>
<evidence type="ECO:0000256" key="1">
    <source>
        <dbReference type="ARBA" id="ARBA00004167"/>
    </source>
</evidence>
<feature type="domain" description="Ig-like" evidence="16">
    <location>
        <begin position="417"/>
        <end position="492"/>
    </location>
</feature>
<accession>E2IUC6</accession>
<feature type="compositionally biased region" description="Pro residues" evidence="14">
    <location>
        <begin position="140"/>
        <end position="151"/>
    </location>
</feature>
<dbReference type="EMBL" id="HM625781">
    <property type="protein sequence ID" value="ADO13784.1"/>
    <property type="molecule type" value="Genomic_DNA"/>
</dbReference>